<dbReference type="EMBL" id="JAHWGI010001135">
    <property type="protein sequence ID" value="KAK3923108.1"/>
    <property type="molecule type" value="Genomic_DNA"/>
</dbReference>
<reference evidence="1" key="1">
    <citation type="submission" date="2021-07" db="EMBL/GenBank/DDBJ databases">
        <authorList>
            <person name="Catto M.A."/>
            <person name="Jacobson A."/>
            <person name="Kennedy G."/>
            <person name="Labadie P."/>
            <person name="Hunt B.G."/>
            <person name="Srinivasan R."/>
        </authorList>
    </citation>
    <scope>NUCLEOTIDE SEQUENCE</scope>
    <source>
        <strain evidence="1">PL_HMW_Pooled</strain>
        <tissue evidence="1">Head</tissue>
    </source>
</reference>
<proteinExistence type="predicted"/>
<reference evidence="1" key="2">
    <citation type="journal article" date="2023" name="BMC Genomics">
        <title>Pest status, molecular evolution, and epigenetic factors derived from the genome assembly of Frankliniella fusca, a thysanopteran phytovirus vector.</title>
        <authorList>
            <person name="Catto M.A."/>
            <person name="Labadie P.E."/>
            <person name="Jacobson A.L."/>
            <person name="Kennedy G.G."/>
            <person name="Srinivasan R."/>
            <person name="Hunt B.G."/>
        </authorList>
    </citation>
    <scope>NUCLEOTIDE SEQUENCE</scope>
    <source>
        <strain evidence="1">PL_HMW_Pooled</strain>
    </source>
</reference>
<keyword evidence="2" id="KW-1185">Reference proteome</keyword>
<evidence type="ECO:0000313" key="2">
    <source>
        <dbReference type="Proteomes" id="UP001219518"/>
    </source>
</evidence>
<accession>A0AAE1HL09</accession>
<protein>
    <submittedName>
        <fullName evidence="1">Pepsin A</fullName>
    </submittedName>
</protein>
<evidence type="ECO:0000313" key="1">
    <source>
        <dbReference type="EMBL" id="KAK3923108.1"/>
    </source>
</evidence>
<sequence length="92" mass="10382">MSHLVSTEEPVYGDKLNLVVALEQMIRFLLVGEPSTFLPSKKYCLKTAEMCVSKYQLYFMPQSVHEMLIHGSVIFKEFPVPAGTLTEVAQES</sequence>
<gene>
    <name evidence="1" type="ORF">KUF71_012123</name>
</gene>
<organism evidence="1 2">
    <name type="scientific">Frankliniella fusca</name>
    <dbReference type="NCBI Taxonomy" id="407009"/>
    <lineage>
        <taxon>Eukaryota</taxon>
        <taxon>Metazoa</taxon>
        <taxon>Ecdysozoa</taxon>
        <taxon>Arthropoda</taxon>
        <taxon>Hexapoda</taxon>
        <taxon>Insecta</taxon>
        <taxon>Pterygota</taxon>
        <taxon>Neoptera</taxon>
        <taxon>Paraneoptera</taxon>
        <taxon>Thysanoptera</taxon>
        <taxon>Terebrantia</taxon>
        <taxon>Thripoidea</taxon>
        <taxon>Thripidae</taxon>
        <taxon>Frankliniella</taxon>
    </lineage>
</organism>
<dbReference type="Proteomes" id="UP001219518">
    <property type="component" value="Unassembled WGS sequence"/>
</dbReference>
<dbReference type="AlphaFoldDB" id="A0AAE1HL09"/>
<name>A0AAE1HL09_9NEOP</name>
<comment type="caution">
    <text evidence="1">The sequence shown here is derived from an EMBL/GenBank/DDBJ whole genome shotgun (WGS) entry which is preliminary data.</text>
</comment>